<dbReference type="PANTHER" id="PTHR43790:SF6">
    <property type="entry name" value="ARABINOSE IMPORT ATP-BINDING PROTEIN ARAG"/>
    <property type="match status" value="1"/>
</dbReference>
<keyword evidence="15" id="KW-1185">Reference proteome</keyword>
<dbReference type="GO" id="GO:0016887">
    <property type="term" value="F:ATP hydrolysis activity"/>
    <property type="evidence" value="ECO:0007669"/>
    <property type="project" value="InterPro"/>
</dbReference>
<dbReference type="EMBL" id="QNRH01000003">
    <property type="protein sequence ID" value="RBO95807.1"/>
    <property type="molecule type" value="Genomic_DNA"/>
</dbReference>
<dbReference type="CDD" id="cd03216">
    <property type="entry name" value="ABC_Carb_Monos_I"/>
    <property type="match status" value="1"/>
</dbReference>
<dbReference type="InterPro" id="IPR027417">
    <property type="entry name" value="P-loop_NTPase"/>
</dbReference>
<accession>A0A366E0H8</accession>
<dbReference type="Gene3D" id="3.40.50.300">
    <property type="entry name" value="P-loop containing nucleotide triphosphate hydrolases"/>
    <property type="match status" value="2"/>
</dbReference>
<dbReference type="PANTHER" id="PTHR43790">
    <property type="entry name" value="CARBOHYDRATE TRANSPORT ATP-BINDING PROTEIN MG119-RELATED"/>
    <property type="match status" value="1"/>
</dbReference>
<dbReference type="Pfam" id="PF00005">
    <property type="entry name" value="ABC_tran"/>
    <property type="match status" value="2"/>
</dbReference>
<evidence type="ECO:0000256" key="3">
    <source>
        <dbReference type="ARBA" id="ARBA00005417"/>
    </source>
</evidence>
<dbReference type="SUPFAM" id="SSF52540">
    <property type="entry name" value="P-loop containing nucleoside triphosphate hydrolases"/>
    <property type="match status" value="2"/>
</dbReference>
<evidence type="ECO:0000256" key="5">
    <source>
        <dbReference type="ARBA" id="ARBA00022475"/>
    </source>
</evidence>
<feature type="domain" description="ABC transporter" evidence="13">
    <location>
        <begin position="5"/>
        <end position="240"/>
    </location>
</feature>
<dbReference type="OrthoDB" id="9805029at2"/>
<evidence type="ECO:0000256" key="2">
    <source>
        <dbReference type="ARBA" id="ARBA00004533"/>
    </source>
</evidence>
<evidence type="ECO:0000313" key="14">
    <source>
        <dbReference type="EMBL" id="RBO95807.1"/>
    </source>
</evidence>
<comment type="subcellular location">
    <subcellularLocation>
        <location evidence="2">Cell inner membrane</location>
    </subcellularLocation>
    <subcellularLocation>
        <location evidence="1">Cell membrane</location>
        <topology evidence="1">Peripheral membrane protein</topology>
    </subcellularLocation>
</comment>
<proteinExistence type="inferred from homology"/>
<evidence type="ECO:0000259" key="13">
    <source>
        <dbReference type="PROSITE" id="PS50893"/>
    </source>
</evidence>
<keyword evidence="6" id="KW-0997">Cell inner membrane</keyword>
<evidence type="ECO:0000256" key="8">
    <source>
        <dbReference type="ARBA" id="ARBA00022737"/>
    </source>
</evidence>
<evidence type="ECO:0000256" key="9">
    <source>
        <dbReference type="ARBA" id="ARBA00022741"/>
    </source>
</evidence>
<organism evidence="14 15">
    <name type="scientific">Pseudochrobactrum asaccharolyticum</name>
    <dbReference type="NCBI Taxonomy" id="354351"/>
    <lineage>
        <taxon>Bacteria</taxon>
        <taxon>Pseudomonadati</taxon>
        <taxon>Pseudomonadota</taxon>
        <taxon>Alphaproteobacteria</taxon>
        <taxon>Hyphomicrobiales</taxon>
        <taxon>Brucellaceae</taxon>
        <taxon>Pseudochrobactrum</taxon>
    </lineage>
</organism>
<dbReference type="InterPro" id="IPR050107">
    <property type="entry name" value="ABC_carbohydrate_import_ATPase"/>
</dbReference>
<comment type="caution">
    <text evidence="14">The sequence shown here is derived from an EMBL/GenBank/DDBJ whole genome shotgun (WGS) entry which is preliminary data.</text>
</comment>
<keyword evidence="9" id="KW-0547">Nucleotide-binding</keyword>
<evidence type="ECO:0000256" key="6">
    <source>
        <dbReference type="ARBA" id="ARBA00022519"/>
    </source>
</evidence>
<comment type="similarity">
    <text evidence="3">Belongs to the ABC transporter superfamily.</text>
</comment>
<keyword evidence="8" id="KW-0677">Repeat</keyword>
<evidence type="ECO:0000256" key="7">
    <source>
        <dbReference type="ARBA" id="ARBA00022597"/>
    </source>
</evidence>
<dbReference type="PROSITE" id="PS00211">
    <property type="entry name" value="ABC_TRANSPORTER_1"/>
    <property type="match status" value="1"/>
</dbReference>
<dbReference type="InterPro" id="IPR017871">
    <property type="entry name" value="ABC_transporter-like_CS"/>
</dbReference>
<gene>
    <name evidence="14" type="ORF">DFR47_103371</name>
</gene>
<dbReference type="CDD" id="cd03215">
    <property type="entry name" value="ABC_Carb_Monos_II"/>
    <property type="match status" value="1"/>
</dbReference>
<dbReference type="PROSITE" id="PS50893">
    <property type="entry name" value="ABC_TRANSPORTER_2"/>
    <property type="match status" value="2"/>
</dbReference>
<dbReference type="GO" id="GO:0005886">
    <property type="term" value="C:plasma membrane"/>
    <property type="evidence" value="ECO:0007669"/>
    <property type="project" value="UniProtKB-SubCell"/>
</dbReference>
<evidence type="ECO:0000256" key="11">
    <source>
        <dbReference type="ARBA" id="ARBA00022967"/>
    </source>
</evidence>
<dbReference type="Proteomes" id="UP000252893">
    <property type="component" value="Unassembled WGS sequence"/>
</dbReference>
<dbReference type="InterPro" id="IPR003439">
    <property type="entry name" value="ABC_transporter-like_ATP-bd"/>
</dbReference>
<dbReference type="SMART" id="SM00382">
    <property type="entry name" value="AAA"/>
    <property type="match status" value="2"/>
</dbReference>
<evidence type="ECO:0000256" key="12">
    <source>
        <dbReference type="ARBA" id="ARBA00023136"/>
    </source>
</evidence>
<name>A0A366E0H8_9HYPH</name>
<keyword evidence="7" id="KW-0762">Sugar transport</keyword>
<dbReference type="FunFam" id="3.40.50.300:FF:000127">
    <property type="entry name" value="Ribose import ATP-binding protein RbsA"/>
    <property type="match status" value="1"/>
</dbReference>
<dbReference type="RefSeq" id="WP_113944326.1">
    <property type="nucleotide sequence ID" value="NZ_JBHEEG010000004.1"/>
</dbReference>
<keyword evidence="11" id="KW-1278">Translocase</keyword>
<sequence>MDDFLTFKNISKFYPGVKALTDVSFNVAKGAVHGVMGENGAGKSTLIRVLSGDQQPNSGTIIINGEVQKYATVRDAFDAGVIVIHQELQLVPELSVAENLLLGRYPAKAGLISFKTLAKEVGEKLRMIGIDIDPATKVAHLSIGERQMVEIAKAVMLDARIIALDEPTSSLSSRESEILFRLIGRLKAEGKIILYISHRLDEILQLCDSLSVLRDGKLAAHHPSLANVTRDQIIAEMVGREISNIWGWRSREIGSQVLLKVENLSGSKLPVPVNFEVRAGEITGFFGLIGAGRSEMSRLIYGADPRRTGKVSVEGRMVAADDPRSSIRAGIVLCPEDRKFDGIVQGRSIEENIAISARRHFSPFGLIRPKKEAELAETYIAKLRVRTPSRKQDIVNLSGGNQQKVILGRWLAEQNIKVLIIDEPTRGIDVGAKAEIYEILYQLAESGMAIVVISSELPEVMGISDRIMVMCEGQIAASFERVNFNDRAILKAALPDKTVSEAAAGSLQKVS</sequence>
<keyword evidence="5" id="KW-1003">Cell membrane</keyword>
<dbReference type="GO" id="GO:0005524">
    <property type="term" value="F:ATP binding"/>
    <property type="evidence" value="ECO:0007669"/>
    <property type="project" value="UniProtKB-KW"/>
</dbReference>
<reference evidence="14 15" key="1">
    <citation type="submission" date="2018-06" db="EMBL/GenBank/DDBJ databases">
        <title>Genomic Encyclopedia of Type Strains, Phase IV (KMG-IV): sequencing the most valuable type-strain genomes for metagenomic binning, comparative biology and taxonomic classification.</title>
        <authorList>
            <person name="Goeker M."/>
        </authorList>
    </citation>
    <scope>NUCLEOTIDE SEQUENCE [LARGE SCALE GENOMIC DNA]</scope>
    <source>
        <strain evidence="14 15">DSM 25619</strain>
    </source>
</reference>
<evidence type="ECO:0000256" key="10">
    <source>
        <dbReference type="ARBA" id="ARBA00022840"/>
    </source>
</evidence>
<evidence type="ECO:0000256" key="1">
    <source>
        <dbReference type="ARBA" id="ARBA00004202"/>
    </source>
</evidence>
<protein>
    <submittedName>
        <fullName evidence="14">Monosaccharide ABC transporter ATP-binding protein (CUT2 family)</fullName>
    </submittedName>
</protein>
<keyword evidence="12" id="KW-0472">Membrane</keyword>
<evidence type="ECO:0000313" key="15">
    <source>
        <dbReference type="Proteomes" id="UP000252893"/>
    </source>
</evidence>
<keyword evidence="4" id="KW-0813">Transport</keyword>
<dbReference type="InterPro" id="IPR003593">
    <property type="entry name" value="AAA+_ATPase"/>
</dbReference>
<dbReference type="NCBIfam" id="NF008442">
    <property type="entry name" value="PRK11288.1"/>
    <property type="match status" value="1"/>
</dbReference>
<evidence type="ECO:0000256" key="4">
    <source>
        <dbReference type="ARBA" id="ARBA00022448"/>
    </source>
</evidence>
<feature type="domain" description="ABC transporter" evidence="13">
    <location>
        <begin position="253"/>
        <end position="497"/>
    </location>
</feature>
<dbReference type="AlphaFoldDB" id="A0A366E0H8"/>
<keyword evidence="10 14" id="KW-0067">ATP-binding</keyword>